<dbReference type="AlphaFoldDB" id="A0A1G6X6E0"/>
<keyword evidence="1" id="KW-0175">Coiled coil</keyword>
<evidence type="ECO:0000256" key="1">
    <source>
        <dbReference type="SAM" id="Coils"/>
    </source>
</evidence>
<keyword evidence="3" id="KW-0378">Hydrolase</keyword>
<dbReference type="Gene3D" id="2.70.70.10">
    <property type="entry name" value="Glucose Permease (Domain IIA)"/>
    <property type="match status" value="1"/>
</dbReference>
<dbReference type="InterPro" id="IPR050570">
    <property type="entry name" value="Cell_wall_metabolism_enzyme"/>
</dbReference>
<name>A0A1G6X6E0_9ACTN</name>
<keyword evidence="4" id="KW-1185">Reference proteome</keyword>
<dbReference type="STRING" id="67344.SAMN05216505_11179"/>
<dbReference type="EMBL" id="FMZK01000011">
    <property type="protein sequence ID" value="SDD73679.1"/>
    <property type="molecule type" value="Genomic_DNA"/>
</dbReference>
<evidence type="ECO:0000313" key="3">
    <source>
        <dbReference type="EMBL" id="SDD73679.1"/>
    </source>
</evidence>
<dbReference type="FunFam" id="2.70.70.10:FF:000013">
    <property type="entry name" value="Peptidase family M23"/>
    <property type="match status" value="1"/>
</dbReference>
<dbReference type="InterPro" id="IPR011055">
    <property type="entry name" value="Dup_hybrid_motif"/>
</dbReference>
<dbReference type="Proteomes" id="UP000182100">
    <property type="component" value="Unassembled WGS sequence"/>
</dbReference>
<dbReference type="Pfam" id="PF01551">
    <property type="entry name" value="Peptidase_M23"/>
    <property type="match status" value="1"/>
</dbReference>
<feature type="coiled-coil region" evidence="1">
    <location>
        <begin position="75"/>
        <end position="130"/>
    </location>
</feature>
<dbReference type="CDD" id="cd12797">
    <property type="entry name" value="M23_peptidase"/>
    <property type="match status" value="1"/>
</dbReference>
<feature type="domain" description="M23ase beta-sheet core" evidence="2">
    <location>
        <begin position="273"/>
        <end position="370"/>
    </location>
</feature>
<evidence type="ECO:0000259" key="2">
    <source>
        <dbReference type="Pfam" id="PF01551"/>
    </source>
</evidence>
<evidence type="ECO:0000313" key="4">
    <source>
        <dbReference type="Proteomes" id="UP000182100"/>
    </source>
</evidence>
<sequence>MVHPGRTVPQAYDMNRTAAGAGARIAVMRLPRRRPLLVAVPLCALAVLAARPADGEGDGPHVPGHGPESGLSAEVARLYEEAAAATRKYEEVRRQADRQRTEVGRLEKLLDRERREAEALRDDLGRIARSQYRSGGGLPLTAHMILADDPEKVLRGQRALWKAGLTLDNAIEKNARAEARLALNEAKAEKAWKALEKKNKELAELRSGIERKLETARWQLQGQADVSVAAGSCRGAARLDQPDTAFTGSWVTPVETYVLSASYGSGGALWASRHTGQDFAVPIGTPVRSVGAGKVVKVSCGGAFGIEIVVEHAGGYYTQYAHLAAVAVDQGERVSSGQWIGQSGTSGNSTGPHLHFEVRITPEMGSAVDPVAWLAQRGLAL</sequence>
<reference evidence="4" key="1">
    <citation type="submission" date="2016-10" db="EMBL/GenBank/DDBJ databases">
        <authorList>
            <person name="Varghese N."/>
            <person name="Submissions S."/>
        </authorList>
    </citation>
    <scope>NUCLEOTIDE SEQUENCE [LARGE SCALE GENOMIC DNA]</scope>
    <source>
        <strain evidence="4">CGMCC 4.3504</strain>
    </source>
</reference>
<organism evidence="3 4">
    <name type="scientific">Streptomyces prasinopilosus</name>
    <dbReference type="NCBI Taxonomy" id="67344"/>
    <lineage>
        <taxon>Bacteria</taxon>
        <taxon>Bacillati</taxon>
        <taxon>Actinomycetota</taxon>
        <taxon>Actinomycetes</taxon>
        <taxon>Kitasatosporales</taxon>
        <taxon>Streptomycetaceae</taxon>
        <taxon>Streptomyces</taxon>
    </lineage>
</organism>
<dbReference type="SUPFAM" id="SSF51261">
    <property type="entry name" value="Duplicated hybrid motif"/>
    <property type="match status" value="1"/>
</dbReference>
<dbReference type="PANTHER" id="PTHR21666">
    <property type="entry name" value="PEPTIDASE-RELATED"/>
    <property type="match status" value="1"/>
</dbReference>
<dbReference type="PANTHER" id="PTHR21666:SF270">
    <property type="entry name" value="MUREIN HYDROLASE ACTIVATOR ENVC"/>
    <property type="match status" value="1"/>
</dbReference>
<accession>A0A1G6X6E0</accession>
<dbReference type="GO" id="GO:0004222">
    <property type="term" value="F:metalloendopeptidase activity"/>
    <property type="evidence" value="ECO:0007669"/>
    <property type="project" value="TreeGrafter"/>
</dbReference>
<dbReference type="InterPro" id="IPR016047">
    <property type="entry name" value="M23ase_b-sheet_dom"/>
</dbReference>
<gene>
    <name evidence="3" type="ORF">SAMN05216505_11179</name>
</gene>
<feature type="coiled-coil region" evidence="1">
    <location>
        <begin position="167"/>
        <end position="215"/>
    </location>
</feature>
<protein>
    <submittedName>
        <fullName evidence="3">Murein DD-endopeptidase MepM and murein hydrolase activator NlpD, contain LysM domain</fullName>
    </submittedName>
</protein>
<proteinExistence type="predicted"/>